<gene>
    <name evidence="2" type="ORF">RRG08_007722</name>
</gene>
<evidence type="ECO:0000313" key="3">
    <source>
        <dbReference type="Proteomes" id="UP001283361"/>
    </source>
</evidence>
<proteinExistence type="predicted"/>
<feature type="region of interest" description="Disordered" evidence="1">
    <location>
        <begin position="1"/>
        <end position="53"/>
    </location>
</feature>
<evidence type="ECO:0000256" key="1">
    <source>
        <dbReference type="SAM" id="MobiDB-lite"/>
    </source>
</evidence>
<comment type="caution">
    <text evidence="2">The sequence shown here is derived from an EMBL/GenBank/DDBJ whole genome shotgun (WGS) entry which is preliminary data.</text>
</comment>
<name>A0AAE0YJ75_9GAST</name>
<keyword evidence="3" id="KW-1185">Reference proteome</keyword>
<dbReference type="Proteomes" id="UP001283361">
    <property type="component" value="Unassembled WGS sequence"/>
</dbReference>
<accession>A0AAE0YJ75</accession>
<evidence type="ECO:0000313" key="2">
    <source>
        <dbReference type="EMBL" id="KAK3747864.1"/>
    </source>
</evidence>
<dbReference type="EMBL" id="JAWDGP010006071">
    <property type="protein sequence ID" value="KAK3747864.1"/>
    <property type="molecule type" value="Genomic_DNA"/>
</dbReference>
<dbReference type="AlphaFoldDB" id="A0AAE0YJ75"/>
<feature type="compositionally biased region" description="Polar residues" evidence="1">
    <location>
        <begin position="31"/>
        <end position="46"/>
    </location>
</feature>
<protein>
    <submittedName>
        <fullName evidence="2">Uncharacterized protein</fullName>
    </submittedName>
</protein>
<organism evidence="2 3">
    <name type="scientific">Elysia crispata</name>
    <name type="common">lettuce slug</name>
    <dbReference type="NCBI Taxonomy" id="231223"/>
    <lineage>
        <taxon>Eukaryota</taxon>
        <taxon>Metazoa</taxon>
        <taxon>Spiralia</taxon>
        <taxon>Lophotrochozoa</taxon>
        <taxon>Mollusca</taxon>
        <taxon>Gastropoda</taxon>
        <taxon>Heterobranchia</taxon>
        <taxon>Euthyneura</taxon>
        <taxon>Panpulmonata</taxon>
        <taxon>Sacoglossa</taxon>
        <taxon>Placobranchoidea</taxon>
        <taxon>Plakobranchidae</taxon>
        <taxon>Elysia</taxon>
    </lineage>
</organism>
<reference evidence="2" key="1">
    <citation type="journal article" date="2023" name="G3 (Bethesda)">
        <title>A reference genome for the long-term kleptoplast-retaining sea slug Elysia crispata morphotype clarki.</title>
        <authorList>
            <person name="Eastman K.E."/>
            <person name="Pendleton A.L."/>
            <person name="Shaikh M.A."/>
            <person name="Suttiyut T."/>
            <person name="Ogas R."/>
            <person name="Tomko P."/>
            <person name="Gavelis G."/>
            <person name="Widhalm J.R."/>
            <person name="Wisecaver J.H."/>
        </authorList>
    </citation>
    <scope>NUCLEOTIDE SEQUENCE</scope>
    <source>
        <strain evidence="2">ECLA1</strain>
    </source>
</reference>
<sequence>MEISAEKTKLMANNTRWHQRRHQSQWRENQVDGQQHQVASTQTSKSVTRKPSGINADIKVSDEKTKLMANSTRWHQRRHQSQWRENQVDGQHYQVAQRRHQTPGGINADTKVSAEKTKLMANITRWHNADIKVSDEKTKLMANSTRWHQRRHQSQ</sequence>